<dbReference type="EMBL" id="MU856856">
    <property type="protein sequence ID" value="KAK4157057.1"/>
    <property type="molecule type" value="Genomic_DNA"/>
</dbReference>
<dbReference type="SUPFAM" id="SSF48576">
    <property type="entry name" value="Terpenoid synthases"/>
    <property type="match status" value="1"/>
</dbReference>
<dbReference type="InterPro" id="IPR023389">
    <property type="entry name" value="DOPA-like_sf"/>
</dbReference>
<evidence type="ECO:0000256" key="1">
    <source>
        <dbReference type="ARBA" id="ARBA00006333"/>
    </source>
</evidence>
<dbReference type="Pfam" id="PF19086">
    <property type="entry name" value="Terpene_syn_C_2"/>
    <property type="match status" value="1"/>
</dbReference>
<dbReference type="SUPFAM" id="SSF143410">
    <property type="entry name" value="DOPA-like"/>
    <property type="match status" value="1"/>
</dbReference>
<dbReference type="Proteomes" id="UP001302745">
    <property type="component" value="Unassembled WGS sequence"/>
</dbReference>
<dbReference type="SFLD" id="SFLDG01020">
    <property type="entry name" value="Terpene_Cyclase_Like_2"/>
    <property type="match status" value="1"/>
</dbReference>
<evidence type="ECO:0000313" key="2">
    <source>
        <dbReference type="EMBL" id="KAK4157057.1"/>
    </source>
</evidence>
<dbReference type="Gene3D" id="3.30.70.1240">
    <property type="entry name" value="DOPA-like domains"/>
    <property type="match status" value="1"/>
</dbReference>
<comment type="similarity">
    <text evidence="1">Belongs to the terpene synthase family.</text>
</comment>
<dbReference type="GO" id="GO:0008299">
    <property type="term" value="P:isoprenoid biosynthetic process"/>
    <property type="evidence" value="ECO:0007669"/>
    <property type="project" value="UniProtKB-ARBA"/>
</dbReference>
<dbReference type="InterPro" id="IPR014980">
    <property type="entry name" value="DOPA_dioxygen"/>
</dbReference>
<dbReference type="GO" id="GO:0010333">
    <property type="term" value="F:terpene synthase activity"/>
    <property type="evidence" value="ECO:0007669"/>
    <property type="project" value="InterPro"/>
</dbReference>
<sequence length="530" mass="59411">MEPANGPSNLSANTLSGQRLYIPNLQPAFASWKQGVNPLHPQVRHVVDTRLEGLFGDERVLAKVKAADIGLFASGWFPDAPYEVLETVAFYSVWLVLWDDAIDGAGASEGGLAAEEYCQQSVAFVRCHLGLDGPGTVEPKAPTKVCESFAEVGRRVGERCGLEQRMELFEHLREYMEACVTEYRWRLSEKVPSVDEFYSWRLKTSAVDVMLDLCRILNGIALPGDILQSKELAAMGLDVNKLLILINELFSLKKELNDGAFGNLIPITMRALNLNLEGATQSVMEDIYSSVQDFDNNASTLQRKVASEEAPGIADQLGQLIEAYQAIATTVLHFSIQSPRYGLLKDRQEDGSVQLTMASSNFTYPSPLTGYENAAPLPDERAEDGKSFRNPQTGVLSSAYEKFTEPLDNGRRGGFDVHIYYFQTNPEQSQHARHLWERIRREFPELRIYTLFNRPIGPHPVAMFEVNLFTPAQFGAFIPWLAVWRGPLSVLVHPNTTETDVSEAERDLRNHTQQAIWMGERLPLDVARFR</sequence>
<dbReference type="InterPro" id="IPR008949">
    <property type="entry name" value="Isoprenoid_synthase_dom_sf"/>
</dbReference>
<reference evidence="2" key="1">
    <citation type="journal article" date="2023" name="Mol. Phylogenet. Evol.">
        <title>Genome-scale phylogeny and comparative genomics of the fungal order Sordariales.</title>
        <authorList>
            <person name="Hensen N."/>
            <person name="Bonometti L."/>
            <person name="Westerberg I."/>
            <person name="Brannstrom I.O."/>
            <person name="Guillou S."/>
            <person name="Cros-Aarteil S."/>
            <person name="Calhoun S."/>
            <person name="Haridas S."/>
            <person name="Kuo A."/>
            <person name="Mondo S."/>
            <person name="Pangilinan J."/>
            <person name="Riley R."/>
            <person name="LaButti K."/>
            <person name="Andreopoulos B."/>
            <person name="Lipzen A."/>
            <person name="Chen C."/>
            <person name="Yan M."/>
            <person name="Daum C."/>
            <person name="Ng V."/>
            <person name="Clum A."/>
            <person name="Steindorff A."/>
            <person name="Ohm R.A."/>
            <person name="Martin F."/>
            <person name="Silar P."/>
            <person name="Natvig D.O."/>
            <person name="Lalanne C."/>
            <person name="Gautier V."/>
            <person name="Ament-Velasquez S.L."/>
            <person name="Kruys A."/>
            <person name="Hutchinson M.I."/>
            <person name="Powell A.J."/>
            <person name="Barry K."/>
            <person name="Miller A.N."/>
            <person name="Grigoriev I.V."/>
            <person name="Debuchy R."/>
            <person name="Gladieux P."/>
            <person name="Hiltunen Thoren M."/>
            <person name="Johannesson H."/>
        </authorList>
    </citation>
    <scope>NUCLEOTIDE SEQUENCE</scope>
    <source>
        <strain evidence="2">CBS 538.74</strain>
    </source>
</reference>
<dbReference type="InterPro" id="IPR034686">
    <property type="entry name" value="Terpene_cyclase-like_2"/>
</dbReference>
<dbReference type="PANTHER" id="PTHR36423:SF2">
    <property type="entry name" value="AFR070WP"/>
    <property type="match status" value="1"/>
</dbReference>
<keyword evidence="3" id="KW-1185">Reference proteome</keyword>
<dbReference type="Pfam" id="PF08883">
    <property type="entry name" value="DOPA_dioxygen"/>
    <property type="match status" value="1"/>
</dbReference>
<name>A0AAN7A004_9PEZI</name>
<protein>
    <submittedName>
        <fullName evidence="2">Isoprenoid synthase domain-containing protein</fullName>
    </submittedName>
</protein>
<dbReference type="PANTHER" id="PTHR36423">
    <property type="entry name" value="AFR070WP"/>
    <property type="match status" value="1"/>
</dbReference>
<reference evidence="2" key="2">
    <citation type="submission" date="2023-05" db="EMBL/GenBank/DDBJ databases">
        <authorList>
            <consortium name="Lawrence Berkeley National Laboratory"/>
            <person name="Steindorff A."/>
            <person name="Hensen N."/>
            <person name="Bonometti L."/>
            <person name="Westerberg I."/>
            <person name="Brannstrom I.O."/>
            <person name="Guillou S."/>
            <person name="Cros-Aarteil S."/>
            <person name="Calhoun S."/>
            <person name="Haridas S."/>
            <person name="Kuo A."/>
            <person name="Mondo S."/>
            <person name="Pangilinan J."/>
            <person name="Riley R."/>
            <person name="Labutti K."/>
            <person name="Andreopoulos B."/>
            <person name="Lipzen A."/>
            <person name="Chen C."/>
            <person name="Yanf M."/>
            <person name="Daum C."/>
            <person name="Ng V."/>
            <person name="Clum A."/>
            <person name="Ohm R."/>
            <person name="Martin F."/>
            <person name="Silar P."/>
            <person name="Natvig D."/>
            <person name="Lalanne C."/>
            <person name="Gautier V."/>
            <person name="Ament-Velasquez S.L."/>
            <person name="Kruys A."/>
            <person name="Hutchinson M.I."/>
            <person name="Powell A.J."/>
            <person name="Barry K."/>
            <person name="Miller A.N."/>
            <person name="Grigoriev I.V."/>
            <person name="Debuchy R."/>
            <person name="Gladieux P."/>
            <person name="Thoren M.H."/>
            <person name="Johannesson H."/>
        </authorList>
    </citation>
    <scope>NUCLEOTIDE SEQUENCE</scope>
    <source>
        <strain evidence="2">CBS 538.74</strain>
    </source>
</reference>
<comment type="caution">
    <text evidence="2">The sequence shown here is derived from an EMBL/GenBank/DDBJ whole genome shotgun (WGS) entry which is preliminary data.</text>
</comment>
<gene>
    <name evidence="2" type="ORF">C8A00DRAFT_40539</name>
</gene>
<dbReference type="Gene3D" id="1.10.600.10">
    <property type="entry name" value="Farnesyl Diphosphate Synthase"/>
    <property type="match status" value="1"/>
</dbReference>
<organism evidence="2 3">
    <name type="scientific">Chaetomidium leptoderma</name>
    <dbReference type="NCBI Taxonomy" id="669021"/>
    <lineage>
        <taxon>Eukaryota</taxon>
        <taxon>Fungi</taxon>
        <taxon>Dikarya</taxon>
        <taxon>Ascomycota</taxon>
        <taxon>Pezizomycotina</taxon>
        <taxon>Sordariomycetes</taxon>
        <taxon>Sordariomycetidae</taxon>
        <taxon>Sordariales</taxon>
        <taxon>Chaetomiaceae</taxon>
        <taxon>Chaetomidium</taxon>
    </lineage>
</organism>
<accession>A0AAN7A004</accession>
<proteinExistence type="inferred from homology"/>
<dbReference type="SFLD" id="SFLDS00005">
    <property type="entry name" value="Isoprenoid_Synthase_Type_I"/>
    <property type="match status" value="1"/>
</dbReference>
<dbReference type="AlphaFoldDB" id="A0AAN7A004"/>
<evidence type="ECO:0000313" key="3">
    <source>
        <dbReference type="Proteomes" id="UP001302745"/>
    </source>
</evidence>